<evidence type="ECO:0000313" key="3">
    <source>
        <dbReference type="Proteomes" id="UP001341840"/>
    </source>
</evidence>
<dbReference type="Proteomes" id="UP001341840">
    <property type="component" value="Unassembled WGS sequence"/>
</dbReference>
<organism evidence="2 3">
    <name type="scientific">Stylosanthes scabra</name>
    <dbReference type="NCBI Taxonomy" id="79078"/>
    <lineage>
        <taxon>Eukaryota</taxon>
        <taxon>Viridiplantae</taxon>
        <taxon>Streptophyta</taxon>
        <taxon>Embryophyta</taxon>
        <taxon>Tracheophyta</taxon>
        <taxon>Spermatophyta</taxon>
        <taxon>Magnoliopsida</taxon>
        <taxon>eudicotyledons</taxon>
        <taxon>Gunneridae</taxon>
        <taxon>Pentapetalae</taxon>
        <taxon>rosids</taxon>
        <taxon>fabids</taxon>
        <taxon>Fabales</taxon>
        <taxon>Fabaceae</taxon>
        <taxon>Papilionoideae</taxon>
        <taxon>50 kb inversion clade</taxon>
        <taxon>dalbergioids sensu lato</taxon>
        <taxon>Dalbergieae</taxon>
        <taxon>Pterocarpus clade</taxon>
        <taxon>Stylosanthes</taxon>
    </lineage>
</organism>
<feature type="region of interest" description="Disordered" evidence="1">
    <location>
        <begin position="138"/>
        <end position="161"/>
    </location>
</feature>
<protein>
    <submittedName>
        <fullName evidence="2">Uncharacterized protein</fullName>
    </submittedName>
</protein>
<feature type="compositionally biased region" description="Low complexity" evidence="1">
    <location>
        <begin position="147"/>
        <end position="159"/>
    </location>
</feature>
<reference evidence="2 3" key="1">
    <citation type="journal article" date="2023" name="Plants (Basel)">
        <title>Bridging the Gap: Combining Genomics and Transcriptomics Approaches to Understand Stylosanthes scabra, an Orphan Legume from the Brazilian Caatinga.</title>
        <authorList>
            <person name="Ferreira-Neto J.R.C."/>
            <person name="da Silva M.D."/>
            <person name="Binneck E."/>
            <person name="de Melo N.F."/>
            <person name="da Silva R.H."/>
            <person name="de Melo A.L.T.M."/>
            <person name="Pandolfi V."/>
            <person name="Bustamante F.O."/>
            <person name="Brasileiro-Vidal A.C."/>
            <person name="Benko-Iseppon A.M."/>
        </authorList>
    </citation>
    <scope>NUCLEOTIDE SEQUENCE [LARGE SCALE GENOMIC DNA]</scope>
    <source>
        <tissue evidence="2">Leaves</tissue>
    </source>
</reference>
<name>A0ABU6UYY1_9FABA</name>
<comment type="caution">
    <text evidence="2">The sequence shown here is derived from an EMBL/GenBank/DDBJ whole genome shotgun (WGS) entry which is preliminary data.</text>
</comment>
<proteinExistence type="predicted"/>
<accession>A0ABU6UYY1</accession>
<evidence type="ECO:0000313" key="2">
    <source>
        <dbReference type="EMBL" id="MED6166249.1"/>
    </source>
</evidence>
<keyword evidence="3" id="KW-1185">Reference proteome</keyword>
<evidence type="ECO:0000256" key="1">
    <source>
        <dbReference type="SAM" id="MobiDB-lite"/>
    </source>
</evidence>
<gene>
    <name evidence="2" type="ORF">PIB30_107257</name>
</gene>
<sequence>LVYYEMRLADRKEIPPSELAIIWGLPNQGCLFEGGKTPIDNWGYSKENAMGIFNLTQDLIIMWAMVNNIKINWPYFIVQHMIRLKRKETSGGLGYLCLWTRIFNCVGIDLTNEKVKHVPSQGCIDIRLLHKMGRGAIEEGEEDQEAQEAPPQAQEQAGPSMSDLIQVLQRIERKQD</sequence>
<dbReference type="EMBL" id="JASCZI010125324">
    <property type="protein sequence ID" value="MED6166249.1"/>
    <property type="molecule type" value="Genomic_DNA"/>
</dbReference>
<feature type="non-terminal residue" evidence="2">
    <location>
        <position position="176"/>
    </location>
</feature>
<feature type="non-terminal residue" evidence="2">
    <location>
        <position position="1"/>
    </location>
</feature>